<gene>
    <name evidence="2" type="ORF">FH972_021295</name>
</gene>
<feature type="compositionally biased region" description="Basic residues" evidence="1">
    <location>
        <begin position="28"/>
        <end position="38"/>
    </location>
</feature>
<reference evidence="2 3" key="1">
    <citation type="submission" date="2019-06" db="EMBL/GenBank/DDBJ databases">
        <title>A chromosomal-level reference genome of Carpinus fangiana (Coryloideae, Betulaceae).</title>
        <authorList>
            <person name="Yang X."/>
            <person name="Wang Z."/>
            <person name="Zhang L."/>
            <person name="Hao G."/>
            <person name="Liu J."/>
            <person name="Yang Y."/>
        </authorList>
    </citation>
    <scope>NUCLEOTIDE SEQUENCE [LARGE SCALE GENOMIC DNA]</scope>
    <source>
        <strain evidence="2">Cfa_2016G</strain>
        <tissue evidence="2">Leaf</tissue>
    </source>
</reference>
<dbReference type="AlphaFoldDB" id="A0A5N6KNZ9"/>
<organism evidence="2 3">
    <name type="scientific">Carpinus fangiana</name>
    <dbReference type="NCBI Taxonomy" id="176857"/>
    <lineage>
        <taxon>Eukaryota</taxon>
        <taxon>Viridiplantae</taxon>
        <taxon>Streptophyta</taxon>
        <taxon>Embryophyta</taxon>
        <taxon>Tracheophyta</taxon>
        <taxon>Spermatophyta</taxon>
        <taxon>Magnoliopsida</taxon>
        <taxon>eudicotyledons</taxon>
        <taxon>Gunneridae</taxon>
        <taxon>Pentapetalae</taxon>
        <taxon>rosids</taxon>
        <taxon>fabids</taxon>
        <taxon>Fagales</taxon>
        <taxon>Betulaceae</taxon>
        <taxon>Carpinus</taxon>
    </lineage>
</organism>
<accession>A0A5N6KNZ9</accession>
<evidence type="ECO:0000313" key="2">
    <source>
        <dbReference type="EMBL" id="KAB8336991.1"/>
    </source>
</evidence>
<dbReference type="EMBL" id="VIBQ01000009">
    <property type="protein sequence ID" value="KAB8336991.1"/>
    <property type="molecule type" value="Genomic_DNA"/>
</dbReference>
<feature type="compositionally biased region" description="Basic and acidic residues" evidence="1">
    <location>
        <begin position="1"/>
        <end position="10"/>
    </location>
</feature>
<sequence>MGKPGGEKGIRQRPGAQRLRASRERRGAKVRVSKRARRLPSFSANAKKLAYRRGLSLLEGRVPRKHAEVSERRHRDDKSFDAWRRVAICGVQVLMLAGRAAGAAGRSSCGLHLARRWRSVRARRGLEVCGGTAATETPERVAGQRFWTELRAKAWAWANGRPQTPPCIGMSGGRVCARLLARR</sequence>
<name>A0A5N6KNZ9_9ROSI</name>
<evidence type="ECO:0000256" key="1">
    <source>
        <dbReference type="SAM" id="MobiDB-lite"/>
    </source>
</evidence>
<evidence type="ECO:0000313" key="3">
    <source>
        <dbReference type="Proteomes" id="UP000327013"/>
    </source>
</evidence>
<comment type="caution">
    <text evidence="2">The sequence shown here is derived from an EMBL/GenBank/DDBJ whole genome shotgun (WGS) entry which is preliminary data.</text>
</comment>
<dbReference type="Proteomes" id="UP000327013">
    <property type="component" value="Unassembled WGS sequence"/>
</dbReference>
<keyword evidence="3" id="KW-1185">Reference proteome</keyword>
<protein>
    <submittedName>
        <fullName evidence="2">Uncharacterized protein</fullName>
    </submittedName>
</protein>
<feature type="region of interest" description="Disordered" evidence="1">
    <location>
        <begin position="1"/>
        <end position="38"/>
    </location>
</feature>
<proteinExistence type="predicted"/>